<dbReference type="EMBL" id="JBHRYC010000061">
    <property type="protein sequence ID" value="MFC3638234.1"/>
    <property type="molecule type" value="Genomic_DNA"/>
</dbReference>
<sequence>MRYRKMDANGDMVFGGGQAAFWRDVPEAPAQAVMTRLRLQLGEWFLDTSDGTPWKTRVLGKYTAPFRDPVIRARMLGTAGVTGIAAYYSTVDPDTRQFTVGATIDTVYGQATVKGTI</sequence>
<reference evidence="2" key="1">
    <citation type="journal article" date="2019" name="Int. J. Syst. Evol. Microbiol.">
        <title>The Global Catalogue of Microorganisms (GCM) 10K type strain sequencing project: providing services to taxonomists for standard genome sequencing and annotation.</title>
        <authorList>
            <consortium name="The Broad Institute Genomics Platform"/>
            <consortium name="The Broad Institute Genome Sequencing Center for Infectious Disease"/>
            <person name="Wu L."/>
            <person name="Ma J."/>
        </authorList>
    </citation>
    <scope>NUCLEOTIDE SEQUENCE [LARGE SCALE GENOMIC DNA]</scope>
    <source>
        <strain evidence="2">KCTC 42282</strain>
    </source>
</reference>
<evidence type="ECO:0000313" key="2">
    <source>
        <dbReference type="Proteomes" id="UP001595704"/>
    </source>
</evidence>
<gene>
    <name evidence="1" type="ORF">ACFONL_12770</name>
</gene>
<name>A0ABV7UJI9_9HYPH</name>
<accession>A0ABV7UJI9</accession>
<organism evidence="1 2">
    <name type="scientific">Camelimonas fluminis</name>
    <dbReference type="NCBI Taxonomy" id="1576911"/>
    <lineage>
        <taxon>Bacteria</taxon>
        <taxon>Pseudomonadati</taxon>
        <taxon>Pseudomonadota</taxon>
        <taxon>Alphaproteobacteria</taxon>
        <taxon>Hyphomicrobiales</taxon>
        <taxon>Chelatococcaceae</taxon>
        <taxon>Camelimonas</taxon>
    </lineage>
</organism>
<evidence type="ECO:0008006" key="3">
    <source>
        <dbReference type="Google" id="ProtNLM"/>
    </source>
</evidence>
<keyword evidence="2" id="KW-1185">Reference proteome</keyword>
<comment type="caution">
    <text evidence="1">The sequence shown here is derived from an EMBL/GenBank/DDBJ whole genome shotgun (WGS) entry which is preliminary data.</text>
</comment>
<dbReference type="Proteomes" id="UP001595704">
    <property type="component" value="Unassembled WGS sequence"/>
</dbReference>
<dbReference type="InterPro" id="IPR020288">
    <property type="entry name" value="Sheath_initiator"/>
</dbReference>
<evidence type="ECO:0000313" key="1">
    <source>
        <dbReference type="EMBL" id="MFC3638234.1"/>
    </source>
</evidence>
<protein>
    <recommendedName>
        <fullName evidence="3">Bacteriophage protein</fullName>
    </recommendedName>
</protein>
<dbReference type="RefSeq" id="WP_191320409.1">
    <property type="nucleotide sequence ID" value="NZ_BNCG01000017.1"/>
</dbReference>
<proteinExistence type="predicted"/>
<dbReference type="Pfam" id="PF10934">
    <property type="entry name" value="Sheath_initiator"/>
    <property type="match status" value="1"/>
</dbReference>